<feature type="region of interest" description="Disordered" evidence="1">
    <location>
        <begin position="87"/>
        <end position="134"/>
    </location>
</feature>
<evidence type="ECO:0000256" key="2">
    <source>
        <dbReference type="SAM" id="Phobius"/>
    </source>
</evidence>
<feature type="transmembrane region" description="Helical" evidence="2">
    <location>
        <begin position="65"/>
        <end position="86"/>
    </location>
</feature>
<protein>
    <submittedName>
        <fullName evidence="3">Uncharacterized protein</fullName>
    </submittedName>
</protein>
<sequence>MGDAMLFTISLGITLLGLVVSYGVAKRRGAASGLRGAAWSMVPLAATLTGVTGFVADLVFSPAKWAGVALAGLAVLLYLVSGVMLSRRGDGDGGGRPQVGGAGTAGRAGRKERGERRPQRAVEPSAGPSADPDLAEIEEILRRRGIQ</sequence>
<keyword evidence="4" id="KW-1185">Reference proteome</keyword>
<proteinExistence type="predicted"/>
<gene>
    <name evidence="3" type="ORF">SAMN04489712_108199</name>
</gene>
<organism evidence="3 4">
    <name type="scientific">Thermomonospora echinospora</name>
    <dbReference type="NCBI Taxonomy" id="1992"/>
    <lineage>
        <taxon>Bacteria</taxon>
        <taxon>Bacillati</taxon>
        <taxon>Actinomycetota</taxon>
        <taxon>Actinomycetes</taxon>
        <taxon>Streptosporangiales</taxon>
        <taxon>Thermomonosporaceae</taxon>
        <taxon>Thermomonospora</taxon>
    </lineage>
</organism>
<dbReference type="OrthoDB" id="3829203at2"/>
<feature type="transmembrane region" description="Helical" evidence="2">
    <location>
        <begin position="6"/>
        <end position="25"/>
    </location>
</feature>
<keyword evidence="2" id="KW-0812">Transmembrane</keyword>
<keyword evidence="2" id="KW-0472">Membrane</keyword>
<evidence type="ECO:0000313" key="3">
    <source>
        <dbReference type="EMBL" id="SEG66509.1"/>
    </source>
</evidence>
<name>A0A1H6C0L1_9ACTN</name>
<accession>A0A1H6C0L1</accession>
<feature type="compositionally biased region" description="Gly residues" evidence="1">
    <location>
        <begin position="94"/>
        <end position="106"/>
    </location>
</feature>
<dbReference type="EMBL" id="FNVO01000008">
    <property type="protein sequence ID" value="SEG66509.1"/>
    <property type="molecule type" value="Genomic_DNA"/>
</dbReference>
<reference evidence="4" key="1">
    <citation type="submission" date="2016-10" db="EMBL/GenBank/DDBJ databases">
        <authorList>
            <person name="Varghese N."/>
            <person name="Submissions S."/>
        </authorList>
    </citation>
    <scope>NUCLEOTIDE SEQUENCE [LARGE SCALE GENOMIC DNA]</scope>
    <source>
        <strain evidence="4">DSM 43163</strain>
    </source>
</reference>
<dbReference type="Proteomes" id="UP000236723">
    <property type="component" value="Unassembled WGS sequence"/>
</dbReference>
<feature type="compositionally biased region" description="Basic and acidic residues" evidence="1">
    <location>
        <begin position="109"/>
        <end position="120"/>
    </location>
</feature>
<dbReference type="RefSeq" id="WP_103939342.1">
    <property type="nucleotide sequence ID" value="NZ_FNVO01000008.1"/>
</dbReference>
<feature type="transmembrane region" description="Helical" evidence="2">
    <location>
        <begin position="37"/>
        <end position="59"/>
    </location>
</feature>
<evidence type="ECO:0000313" key="4">
    <source>
        <dbReference type="Proteomes" id="UP000236723"/>
    </source>
</evidence>
<keyword evidence="2" id="KW-1133">Transmembrane helix</keyword>
<dbReference type="AlphaFoldDB" id="A0A1H6C0L1"/>
<evidence type="ECO:0000256" key="1">
    <source>
        <dbReference type="SAM" id="MobiDB-lite"/>
    </source>
</evidence>